<dbReference type="PROSITE" id="PS50010">
    <property type="entry name" value="DH_2"/>
    <property type="match status" value="1"/>
</dbReference>
<organism evidence="4">
    <name type="scientific">Aplanochytrium stocchinoi</name>
    <dbReference type="NCBI Taxonomy" id="215587"/>
    <lineage>
        <taxon>Eukaryota</taxon>
        <taxon>Sar</taxon>
        <taxon>Stramenopiles</taxon>
        <taxon>Bigyra</taxon>
        <taxon>Labyrinthulomycetes</taxon>
        <taxon>Thraustochytrida</taxon>
        <taxon>Thraustochytriidae</taxon>
        <taxon>Aplanochytrium</taxon>
    </lineage>
</organism>
<name>A0A7S3LS08_9STRA</name>
<evidence type="ECO:0000259" key="3">
    <source>
        <dbReference type="PROSITE" id="PS50010"/>
    </source>
</evidence>
<dbReference type="InterPro" id="IPR000219">
    <property type="entry name" value="DH_dom"/>
</dbReference>
<accession>A0A7S3LS08</accession>
<evidence type="ECO:0000313" key="4">
    <source>
        <dbReference type="EMBL" id="CAE0439773.1"/>
    </source>
</evidence>
<keyword evidence="1" id="KW-0175">Coiled coil</keyword>
<feature type="region of interest" description="Disordered" evidence="2">
    <location>
        <begin position="1"/>
        <end position="23"/>
    </location>
</feature>
<feature type="region of interest" description="Disordered" evidence="2">
    <location>
        <begin position="430"/>
        <end position="460"/>
    </location>
</feature>
<dbReference type="InterPro" id="IPR035899">
    <property type="entry name" value="DBL_dom_sf"/>
</dbReference>
<feature type="compositionally biased region" description="Basic and acidic residues" evidence="2">
    <location>
        <begin position="9"/>
        <end position="23"/>
    </location>
</feature>
<sequence>MGAETEAESDPHRHSGELKERISDKSFNSADLFSDLVENSSNPKENALFDSLREIYDTEEKYCHDIGALIDGYLLPLLNTKRMVPCKTLRYLGKKTCDHNLPCHKCNKESESNSPILERADINSIFGNIRDIAKVNTALFTTIRSGLMTLNKSEVETSISVADIIDVYADAFKVVEPHLHIYSLYCSNHETSSECLARTEKDNLQFRSFLDARLQRGRDSKPLPGLKFLLSKPIGRLKSYSSLFSKLVAHSRPYVQVHIGSVLDSPESIARLTDMIQKLEGIHTIVREIEDRAHKRVKDTKALKISRRVSVDLGDRSLGPNIEAPWRRFMKRRDVEVIDKRLGLKPIPMTLYLFTDTLVFAKQKPEKPSRGQHLFSRFLPGNANEDATNSDSLPRSFGSSESQSNKRRTFGSHASDISVSSLRSLGSRISRRTWGSTGSGGRNAEINSGRKKTSDGGSNRVSFFRKRAKADNNNLSENEEAPYEVIEKMELFQINLKPLRREEDDSKFGFNILFKHRETYDKTIVDKTTGEEKTVQAVRTSIYRFDVYSKSMEKNEELFDAIRDQKQRLEKDAAEKEKATENFGVKKGGTRKWANRRSVMALGVEPQKPSGMER</sequence>
<dbReference type="SUPFAM" id="SSF48065">
    <property type="entry name" value="DBL homology domain (DH-domain)"/>
    <property type="match status" value="1"/>
</dbReference>
<feature type="region of interest" description="Disordered" evidence="2">
    <location>
        <begin position="369"/>
        <end position="413"/>
    </location>
</feature>
<dbReference type="InterPro" id="IPR051092">
    <property type="entry name" value="FYVE_RhoGEF_PH"/>
</dbReference>
<dbReference type="EMBL" id="HBIN01013181">
    <property type="protein sequence ID" value="CAE0439773.1"/>
    <property type="molecule type" value="Transcribed_RNA"/>
</dbReference>
<evidence type="ECO:0000256" key="1">
    <source>
        <dbReference type="SAM" id="Coils"/>
    </source>
</evidence>
<dbReference type="SMART" id="SM00325">
    <property type="entry name" value="RhoGEF"/>
    <property type="match status" value="1"/>
</dbReference>
<dbReference type="Gene3D" id="1.20.900.10">
    <property type="entry name" value="Dbl homology (DH) domain"/>
    <property type="match status" value="1"/>
</dbReference>
<evidence type="ECO:0000256" key="2">
    <source>
        <dbReference type="SAM" id="MobiDB-lite"/>
    </source>
</evidence>
<dbReference type="PANTHER" id="PTHR12673:SF159">
    <property type="entry name" value="LD03170P"/>
    <property type="match status" value="1"/>
</dbReference>
<dbReference type="GO" id="GO:0005085">
    <property type="term" value="F:guanyl-nucleotide exchange factor activity"/>
    <property type="evidence" value="ECO:0007669"/>
    <property type="project" value="InterPro"/>
</dbReference>
<feature type="coiled-coil region" evidence="1">
    <location>
        <begin position="552"/>
        <end position="582"/>
    </location>
</feature>
<gene>
    <name evidence="4" type="ORF">ASTO00021_LOCUS9947</name>
</gene>
<reference evidence="4" key="1">
    <citation type="submission" date="2021-01" db="EMBL/GenBank/DDBJ databases">
        <authorList>
            <person name="Corre E."/>
            <person name="Pelletier E."/>
            <person name="Niang G."/>
            <person name="Scheremetjew M."/>
            <person name="Finn R."/>
            <person name="Kale V."/>
            <person name="Holt S."/>
            <person name="Cochrane G."/>
            <person name="Meng A."/>
            <person name="Brown T."/>
            <person name="Cohen L."/>
        </authorList>
    </citation>
    <scope>NUCLEOTIDE SEQUENCE</scope>
    <source>
        <strain evidence="4">GSBS06</strain>
    </source>
</reference>
<dbReference type="AlphaFoldDB" id="A0A7S3LS08"/>
<proteinExistence type="predicted"/>
<dbReference type="PANTHER" id="PTHR12673">
    <property type="entry name" value="FACIOGENITAL DYSPLASIA PROTEIN"/>
    <property type="match status" value="1"/>
</dbReference>
<protein>
    <recommendedName>
        <fullName evidence="3">DH domain-containing protein</fullName>
    </recommendedName>
</protein>
<feature type="domain" description="DH" evidence="3">
    <location>
        <begin position="47"/>
        <end position="292"/>
    </location>
</feature>
<dbReference type="Pfam" id="PF00621">
    <property type="entry name" value="RhoGEF"/>
    <property type="match status" value="1"/>
</dbReference>
<dbReference type="GO" id="GO:0005737">
    <property type="term" value="C:cytoplasm"/>
    <property type="evidence" value="ECO:0007669"/>
    <property type="project" value="TreeGrafter"/>
</dbReference>
<feature type="compositionally biased region" description="Polar residues" evidence="2">
    <location>
        <begin position="385"/>
        <end position="403"/>
    </location>
</feature>